<dbReference type="AlphaFoldDB" id="A0A9W7KY02"/>
<protein>
    <submittedName>
        <fullName evidence="2">Uncharacterized protein</fullName>
    </submittedName>
</protein>
<feature type="region of interest" description="Disordered" evidence="1">
    <location>
        <begin position="1"/>
        <end position="64"/>
    </location>
</feature>
<evidence type="ECO:0000313" key="3">
    <source>
        <dbReference type="Proteomes" id="UP001165122"/>
    </source>
</evidence>
<dbReference type="EMBL" id="BRXW01000240">
    <property type="protein sequence ID" value="GMI15963.1"/>
    <property type="molecule type" value="Genomic_DNA"/>
</dbReference>
<feature type="compositionally biased region" description="Polar residues" evidence="1">
    <location>
        <begin position="15"/>
        <end position="24"/>
    </location>
</feature>
<evidence type="ECO:0000256" key="1">
    <source>
        <dbReference type="SAM" id="MobiDB-lite"/>
    </source>
</evidence>
<comment type="caution">
    <text evidence="2">The sequence shown here is derived from an EMBL/GenBank/DDBJ whole genome shotgun (WGS) entry which is preliminary data.</text>
</comment>
<name>A0A9W7KY02_9STRA</name>
<organism evidence="2 3">
    <name type="scientific">Triparma laevis f. longispina</name>
    <dbReference type="NCBI Taxonomy" id="1714387"/>
    <lineage>
        <taxon>Eukaryota</taxon>
        <taxon>Sar</taxon>
        <taxon>Stramenopiles</taxon>
        <taxon>Ochrophyta</taxon>
        <taxon>Bolidophyceae</taxon>
        <taxon>Parmales</taxon>
        <taxon>Triparmaceae</taxon>
        <taxon>Triparma</taxon>
    </lineage>
</organism>
<accession>A0A9W7KY02</accession>
<gene>
    <name evidence="2" type="ORF">TrLO_g3341</name>
</gene>
<keyword evidence="3" id="KW-1185">Reference proteome</keyword>
<feature type="compositionally biased region" description="Low complexity" evidence="1">
    <location>
        <begin position="25"/>
        <end position="63"/>
    </location>
</feature>
<proteinExistence type="predicted"/>
<reference evidence="3" key="1">
    <citation type="journal article" date="2023" name="Commun. Biol.">
        <title>Genome analysis of Parmales, the sister group of diatoms, reveals the evolutionary specialization of diatoms from phago-mixotrophs to photoautotrophs.</title>
        <authorList>
            <person name="Ban H."/>
            <person name="Sato S."/>
            <person name="Yoshikawa S."/>
            <person name="Yamada K."/>
            <person name="Nakamura Y."/>
            <person name="Ichinomiya M."/>
            <person name="Sato N."/>
            <person name="Blanc-Mathieu R."/>
            <person name="Endo H."/>
            <person name="Kuwata A."/>
            <person name="Ogata H."/>
        </authorList>
    </citation>
    <scope>NUCLEOTIDE SEQUENCE [LARGE SCALE GENOMIC DNA]</scope>
    <source>
        <strain evidence="3">NIES 3700</strain>
    </source>
</reference>
<dbReference type="Proteomes" id="UP001165122">
    <property type="component" value="Unassembled WGS sequence"/>
</dbReference>
<sequence>MSDPRLSLDSDFASEGSTSKPPSTSSAGNEAEADASASANPSTTTNTNTSPLTSFLLTTLTGPPSSPSYISLLQTLRKRPDPEVLLQMLSALSGGGCLGELSRNERVLRPSQNKEI</sequence>
<evidence type="ECO:0000313" key="2">
    <source>
        <dbReference type="EMBL" id="GMI15963.1"/>
    </source>
</evidence>